<dbReference type="Pfam" id="PF01029">
    <property type="entry name" value="NusB"/>
    <property type="match status" value="1"/>
</dbReference>
<keyword evidence="12" id="KW-1185">Reference proteome</keyword>
<dbReference type="HAMAP" id="MF_00073">
    <property type="entry name" value="NusB"/>
    <property type="match status" value="1"/>
</dbReference>
<evidence type="ECO:0000313" key="10">
    <source>
        <dbReference type="EMBL" id="MDR6332298.1"/>
    </source>
</evidence>
<dbReference type="GO" id="GO:0003723">
    <property type="term" value="F:RNA binding"/>
    <property type="evidence" value="ECO:0007669"/>
    <property type="project" value="UniProtKB-UniRule"/>
</dbReference>
<dbReference type="RefSeq" id="WP_169120781.1">
    <property type="nucleotide sequence ID" value="NZ_BSDO01000002.1"/>
</dbReference>
<dbReference type="InterPro" id="IPR035926">
    <property type="entry name" value="NusB-like_sf"/>
</dbReference>
<sequence>MSDQAKSQAEKTAPQKPMKKSAARLGAVQALYQMDMAATPLNDVLAEFESHWLGQEVEGIEFPEADRRLFRSVVEGVLNAQRQIDPLVDGTLSKGWPLKRVEAVLRAVLRAGAFELMAKDPPARVVITEYVNVAGAFLDRDETGMVNAVLDALAHELRPDEFRGA</sequence>
<dbReference type="InterPro" id="IPR011605">
    <property type="entry name" value="NusB_fam"/>
</dbReference>
<dbReference type="GO" id="GO:0006353">
    <property type="term" value="P:DNA-templated transcription termination"/>
    <property type="evidence" value="ECO:0007669"/>
    <property type="project" value="UniProtKB-UniRule"/>
</dbReference>
<evidence type="ECO:0000256" key="2">
    <source>
        <dbReference type="ARBA" id="ARBA00022814"/>
    </source>
</evidence>
<dbReference type="AlphaFoldDB" id="A0A9W6CQA3"/>
<proteinExistence type="inferred from homology"/>
<dbReference type="EMBL" id="JAVDPY010000001">
    <property type="protein sequence ID" value="MDR6332298.1"/>
    <property type="molecule type" value="Genomic_DNA"/>
</dbReference>
<comment type="similarity">
    <text evidence="1 6">Belongs to the NusB family.</text>
</comment>
<dbReference type="Gene3D" id="1.10.940.10">
    <property type="entry name" value="NusB-like"/>
    <property type="match status" value="1"/>
</dbReference>
<keyword evidence="2 6" id="KW-0889">Transcription antitermination</keyword>
<evidence type="ECO:0000256" key="7">
    <source>
        <dbReference type="SAM" id="MobiDB-lite"/>
    </source>
</evidence>
<dbReference type="Proteomes" id="UP001144397">
    <property type="component" value="Unassembled WGS sequence"/>
</dbReference>
<keyword evidence="3 6" id="KW-0694">RNA-binding</keyword>
<dbReference type="Proteomes" id="UP001245370">
    <property type="component" value="Unassembled WGS sequence"/>
</dbReference>
<dbReference type="PANTHER" id="PTHR11078:SF3">
    <property type="entry name" value="ANTITERMINATION NUSB DOMAIN-CONTAINING PROTEIN"/>
    <property type="match status" value="1"/>
</dbReference>
<accession>A0A9W6CQA3</accession>
<gene>
    <name evidence="6 9" type="primary">nusB</name>
    <name evidence="10" type="ORF">GGQ86_000745</name>
    <name evidence="9" type="ORF">XFLAVUS301_16270</name>
</gene>
<dbReference type="GeneID" id="95762416"/>
<dbReference type="GO" id="GO:0005829">
    <property type="term" value="C:cytosol"/>
    <property type="evidence" value="ECO:0007669"/>
    <property type="project" value="TreeGrafter"/>
</dbReference>
<keyword evidence="5 6" id="KW-0804">Transcription</keyword>
<dbReference type="GO" id="GO:0031564">
    <property type="term" value="P:transcription antitermination"/>
    <property type="evidence" value="ECO:0007669"/>
    <property type="project" value="UniProtKB-KW"/>
</dbReference>
<keyword evidence="4 6" id="KW-0805">Transcription regulation</keyword>
<evidence type="ECO:0000313" key="11">
    <source>
        <dbReference type="Proteomes" id="UP001144397"/>
    </source>
</evidence>
<dbReference type="SUPFAM" id="SSF48013">
    <property type="entry name" value="NusB-like"/>
    <property type="match status" value="1"/>
</dbReference>
<feature type="region of interest" description="Disordered" evidence="7">
    <location>
        <begin position="1"/>
        <end position="21"/>
    </location>
</feature>
<comment type="caution">
    <text evidence="9">The sequence shown here is derived from an EMBL/GenBank/DDBJ whole genome shotgun (WGS) entry which is preliminary data.</text>
</comment>
<evidence type="ECO:0000313" key="12">
    <source>
        <dbReference type="Proteomes" id="UP001245370"/>
    </source>
</evidence>
<dbReference type="NCBIfam" id="TIGR01951">
    <property type="entry name" value="nusB"/>
    <property type="match status" value="1"/>
</dbReference>
<dbReference type="EMBL" id="BSDO01000002">
    <property type="protein sequence ID" value="GLI21953.1"/>
    <property type="molecule type" value="Genomic_DNA"/>
</dbReference>
<evidence type="ECO:0000256" key="4">
    <source>
        <dbReference type="ARBA" id="ARBA00023015"/>
    </source>
</evidence>
<evidence type="ECO:0000259" key="8">
    <source>
        <dbReference type="Pfam" id="PF01029"/>
    </source>
</evidence>
<organism evidence="9 11">
    <name type="scientific">Xanthobacter flavus</name>
    <dbReference type="NCBI Taxonomy" id="281"/>
    <lineage>
        <taxon>Bacteria</taxon>
        <taxon>Pseudomonadati</taxon>
        <taxon>Pseudomonadota</taxon>
        <taxon>Alphaproteobacteria</taxon>
        <taxon>Hyphomicrobiales</taxon>
        <taxon>Xanthobacteraceae</taxon>
        <taxon>Xanthobacter</taxon>
    </lineage>
</organism>
<evidence type="ECO:0000256" key="5">
    <source>
        <dbReference type="ARBA" id="ARBA00023163"/>
    </source>
</evidence>
<protein>
    <recommendedName>
        <fullName evidence="6">Transcription antitermination protein NusB</fullName>
    </recommendedName>
    <alternativeName>
        <fullName evidence="6">Antitermination factor NusB</fullName>
    </alternativeName>
</protein>
<evidence type="ECO:0000256" key="3">
    <source>
        <dbReference type="ARBA" id="ARBA00022884"/>
    </source>
</evidence>
<feature type="domain" description="NusB/RsmB/TIM44" evidence="8">
    <location>
        <begin position="22"/>
        <end position="154"/>
    </location>
</feature>
<dbReference type="PANTHER" id="PTHR11078">
    <property type="entry name" value="N UTILIZATION SUBSTANCE PROTEIN B-RELATED"/>
    <property type="match status" value="1"/>
</dbReference>
<comment type="function">
    <text evidence="6">Involved in transcription antitermination. Required for transcription of ribosomal RNA (rRNA) genes. Binds specifically to the boxA antiterminator sequence of the ribosomal RNA (rrn) operons.</text>
</comment>
<reference evidence="10 12" key="2">
    <citation type="submission" date="2023-07" db="EMBL/GenBank/DDBJ databases">
        <title>Genomic Encyclopedia of Type Strains, Phase IV (KMG-IV): sequencing the most valuable type-strain genomes for metagenomic binning, comparative biology and taxonomic classification.</title>
        <authorList>
            <person name="Goeker M."/>
        </authorList>
    </citation>
    <scope>NUCLEOTIDE SEQUENCE [LARGE SCALE GENOMIC DNA]</scope>
    <source>
        <strain evidence="10 12">DSM 338</strain>
    </source>
</reference>
<name>A0A9W6CQA3_XANFL</name>
<reference evidence="9" key="1">
    <citation type="submission" date="2022-12" db="EMBL/GenBank/DDBJ databases">
        <title>Reference genome sequencing for broad-spectrum identification of bacterial and archaeal isolates by mass spectrometry.</title>
        <authorList>
            <person name="Sekiguchi Y."/>
            <person name="Tourlousse D.M."/>
        </authorList>
    </citation>
    <scope>NUCLEOTIDE SEQUENCE</scope>
    <source>
        <strain evidence="9">301</strain>
    </source>
</reference>
<evidence type="ECO:0000313" key="9">
    <source>
        <dbReference type="EMBL" id="GLI21953.1"/>
    </source>
</evidence>
<evidence type="ECO:0000256" key="1">
    <source>
        <dbReference type="ARBA" id="ARBA00005952"/>
    </source>
</evidence>
<evidence type="ECO:0000256" key="6">
    <source>
        <dbReference type="HAMAP-Rule" id="MF_00073"/>
    </source>
</evidence>
<dbReference type="InterPro" id="IPR006027">
    <property type="entry name" value="NusB_RsmB_TIM44"/>
</dbReference>